<evidence type="ECO:0000313" key="3">
    <source>
        <dbReference type="Proteomes" id="UP001558613"/>
    </source>
</evidence>
<feature type="compositionally biased region" description="Low complexity" evidence="1">
    <location>
        <begin position="9"/>
        <end position="19"/>
    </location>
</feature>
<reference evidence="2 3" key="1">
    <citation type="submission" date="2023-09" db="EMBL/GenBank/DDBJ databases">
        <authorList>
            <person name="Wang M."/>
        </authorList>
    </citation>
    <scope>NUCLEOTIDE SEQUENCE [LARGE SCALE GENOMIC DNA]</scope>
    <source>
        <strain evidence="2">GT-2023</strain>
        <tissue evidence="2">Liver</tissue>
    </source>
</reference>
<dbReference type="Proteomes" id="UP001558613">
    <property type="component" value="Unassembled WGS sequence"/>
</dbReference>
<accession>A0ABR3NPU1</accession>
<name>A0ABR3NPU1_9TELE</name>
<feature type="region of interest" description="Disordered" evidence="1">
    <location>
        <begin position="1"/>
        <end position="20"/>
    </location>
</feature>
<gene>
    <name evidence="2" type="ORF">QQF64_025558</name>
</gene>
<comment type="caution">
    <text evidence="2">The sequence shown here is derived from an EMBL/GenBank/DDBJ whole genome shotgun (WGS) entry which is preliminary data.</text>
</comment>
<evidence type="ECO:0000256" key="1">
    <source>
        <dbReference type="SAM" id="MobiDB-lite"/>
    </source>
</evidence>
<dbReference type="EMBL" id="JAYMGO010000003">
    <property type="protein sequence ID" value="KAL1278885.1"/>
    <property type="molecule type" value="Genomic_DNA"/>
</dbReference>
<evidence type="ECO:0000313" key="2">
    <source>
        <dbReference type="EMBL" id="KAL1278885.1"/>
    </source>
</evidence>
<keyword evidence="3" id="KW-1185">Reference proteome</keyword>
<proteinExistence type="predicted"/>
<organism evidence="2 3">
    <name type="scientific">Cirrhinus molitorella</name>
    <name type="common">mud carp</name>
    <dbReference type="NCBI Taxonomy" id="172907"/>
    <lineage>
        <taxon>Eukaryota</taxon>
        <taxon>Metazoa</taxon>
        <taxon>Chordata</taxon>
        <taxon>Craniata</taxon>
        <taxon>Vertebrata</taxon>
        <taxon>Euteleostomi</taxon>
        <taxon>Actinopterygii</taxon>
        <taxon>Neopterygii</taxon>
        <taxon>Teleostei</taxon>
        <taxon>Ostariophysi</taxon>
        <taxon>Cypriniformes</taxon>
        <taxon>Cyprinidae</taxon>
        <taxon>Labeoninae</taxon>
        <taxon>Labeonini</taxon>
        <taxon>Cirrhinus</taxon>
    </lineage>
</organism>
<sequence length="99" mass="11305">MTMCRDPHATAPPTTSSTSQRRYMMEMEPKLAEGCTTKVFPVGGVIIRAVIGRFATLPRKDITLATWSSIYPLPVERRRWISICPVWAEPLIHFLWLMS</sequence>
<protein>
    <submittedName>
        <fullName evidence="2">Uncharacterized protein</fullName>
    </submittedName>
</protein>